<sequence>MSIRKDHHLVQFLHTLASQRVNHRDRLNLIPKQRNAHCSFFIGRVDFNDVAAHPELASHQVHIVALVLQIDETPKHLSLVNCFAHPGGKQSFGVFLGRAETVDTRHRGHDNGVPASQECRSSGMTQTIDLIVDRGVLLDEGIAGRHVGLGLVIVVIRDEVFDAILWEELTELVG</sequence>
<dbReference type="AlphaFoldDB" id="A0A6J7UUF2"/>
<protein>
    <submittedName>
        <fullName evidence="1">Unannotated protein</fullName>
    </submittedName>
</protein>
<organism evidence="1">
    <name type="scientific">freshwater metagenome</name>
    <dbReference type="NCBI Taxonomy" id="449393"/>
    <lineage>
        <taxon>unclassified sequences</taxon>
        <taxon>metagenomes</taxon>
        <taxon>ecological metagenomes</taxon>
    </lineage>
</organism>
<name>A0A6J7UUF2_9ZZZZ</name>
<dbReference type="AntiFam" id="ANF00217">
    <property type="entry name" value="Shadow ORF (opposite uvrB)"/>
</dbReference>
<gene>
    <name evidence="1" type="ORF">UFOPK4354_01513</name>
</gene>
<accession>A0A6J7UUF2</accession>
<proteinExistence type="predicted"/>
<reference evidence="1" key="1">
    <citation type="submission" date="2020-05" db="EMBL/GenBank/DDBJ databases">
        <authorList>
            <person name="Chiriac C."/>
            <person name="Salcher M."/>
            <person name="Ghai R."/>
            <person name="Kavagutti S V."/>
        </authorList>
    </citation>
    <scope>NUCLEOTIDE SEQUENCE</scope>
</reference>
<dbReference type="EMBL" id="CAFBQW010000198">
    <property type="protein sequence ID" value="CAB5068466.1"/>
    <property type="molecule type" value="Genomic_DNA"/>
</dbReference>
<evidence type="ECO:0000313" key="1">
    <source>
        <dbReference type="EMBL" id="CAB5068466.1"/>
    </source>
</evidence>